<organism evidence="2 3">
    <name type="scientific">Thermasporomyces composti</name>
    <dbReference type="NCBI Taxonomy" id="696763"/>
    <lineage>
        <taxon>Bacteria</taxon>
        <taxon>Bacillati</taxon>
        <taxon>Actinomycetota</taxon>
        <taxon>Actinomycetes</taxon>
        <taxon>Propionibacteriales</taxon>
        <taxon>Nocardioidaceae</taxon>
        <taxon>Thermasporomyces</taxon>
    </lineage>
</organism>
<dbReference type="SUPFAM" id="SSF54593">
    <property type="entry name" value="Glyoxalase/Bleomycin resistance protein/Dihydroxybiphenyl dioxygenase"/>
    <property type="match status" value="1"/>
</dbReference>
<name>A0A3D9V914_THECX</name>
<dbReference type="PANTHER" id="PTHR35908:SF1">
    <property type="entry name" value="CONSERVED PROTEIN"/>
    <property type="match status" value="1"/>
</dbReference>
<protein>
    <recommendedName>
        <fullName evidence="1">Glyoxalase-like domain-containing protein</fullName>
    </recommendedName>
</protein>
<dbReference type="PANTHER" id="PTHR35908">
    <property type="entry name" value="HYPOTHETICAL FUSION PROTEIN"/>
    <property type="match status" value="1"/>
</dbReference>
<evidence type="ECO:0000313" key="2">
    <source>
        <dbReference type="EMBL" id="REF37193.1"/>
    </source>
</evidence>
<comment type="caution">
    <text evidence="2">The sequence shown here is derived from an EMBL/GenBank/DDBJ whole genome shotgun (WGS) entry which is preliminary data.</text>
</comment>
<proteinExistence type="predicted"/>
<feature type="domain" description="Glyoxalase-like" evidence="1">
    <location>
        <begin position="24"/>
        <end position="130"/>
    </location>
</feature>
<dbReference type="EMBL" id="QTUC01000001">
    <property type="protein sequence ID" value="REF37193.1"/>
    <property type="molecule type" value="Genomic_DNA"/>
</dbReference>
<dbReference type="Pfam" id="PF18029">
    <property type="entry name" value="Glyoxalase_6"/>
    <property type="match status" value="1"/>
</dbReference>
<evidence type="ECO:0000259" key="1">
    <source>
        <dbReference type="Pfam" id="PF18029"/>
    </source>
</evidence>
<dbReference type="Gene3D" id="3.10.180.10">
    <property type="entry name" value="2,3-Dihydroxybiphenyl 1,2-Dioxygenase, domain 1"/>
    <property type="match status" value="1"/>
</dbReference>
<gene>
    <name evidence="2" type="ORF">DFJ64_2633</name>
</gene>
<dbReference type="CDD" id="cd06587">
    <property type="entry name" value="VOC"/>
    <property type="match status" value="1"/>
</dbReference>
<accession>A0A3D9V914</accession>
<reference evidence="2 3" key="1">
    <citation type="submission" date="2018-08" db="EMBL/GenBank/DDBJ databases">
        <title>Sequencing the genomes of 1000 actinobacteria strains.</title>
        <authorList>
            <person name="Klenk H.-P."/>
        </authorList>
    </citation>
    <scope>NUCLEOTIDE SEQUENCE [LARGE SCALE GENOMIC DNA]</scope>
    <source>
        <strain evidence="2 3">DSM 22891</strain>
    </source>
</reference>
<dbReference type="AlphaFoldDB" id="A0A3D9V914"/>
<sequence>MESSGATVPACPYGPERAARSLTIAFDAHDPARLAAFWAAVLSREVVEETDGKLLPGDETQLGLRFVSSHTAKVEPSRMQLHLTITSIDDQRQKVETVLRLGGSHLDVGQRGDEGHVVLADPDCNEFCVLEPPPGYWDRAA</sequence>
<dbReference type="RefSeq" id="WP_147304699.1">
    <property type="nucleotide sequence ID" value="NZ_QTUC01000001.1"/>
</dbReference>
<keyword evidence="3" id="KW-1185">Reference proteome</keyword>
<dbReference type="InterPro" id="IPR029068">
    <property type="entry name" value="Glyas_Bleomycin-R_OHBP_Dase"/>
</dbReference>
<dbReference type="InterPro" id="IPR041581">
    <property type="entry name" value="Glyoxalase_6"/>
</dbReference>
<dbReference type="OrthoDB" id="3212826at2"/>
<evidence type="ECO:0000313" key="3">
    <source>
        <dbReference type="Proteomes" id="UP000256485"/>
    </source>
</evidence>
<dbReference type="Proteomes" id="UP000256485">
    <property type="component" value="Unassembled WGS sequence"/>
</dbReference>